<dbReference type="InterPro" id="IPR015915">
    <property type="entry name" value="Kelch-typ_b-propeller"/>
</dbReference>
<feature type="domain" description="F-box" evidence="6">
    <location>
        <begin position="20"/>
        <end position="60"/>
    </location>
</feature>
<dbReference type="GO" id="GO:0051301">
    <property type="term" value="P:cell division"/>
    <property type="evidence" value="ECO:0007669"/>
    <property type="project" value="UniProtKB-KW"/>
</dbReference>
<proteinExistence type="inferred from homology"/>
<dbReference type="SMART" id="SM00256">
    <property type="entry name" value="FBOX"/>
    <property type="match status" value="1"/>
</dbReference>
<dbReference type="SUPFAM" id="SSF117281">
    <property type="entry name" value="Kelch motif"/>
    <property type="match status" value="1"/>
</dbReference>
<dbReference type="PANTHER" id="PTHR46407:SF3">
    <property type="entry name" value="OS02G0208700 PROTEIN"/>
    <property type="match status" value="1"/>
</dbReference>
<keyword evidence="4" id="KW-0131">Cell cycle</keyword>
<evidence type="ECO:0000256" key="3">
    <source>
        <dbReference type="ARBA" id="ARBA00023242"/>
    </source>
</evidence>
<evidence type="ECO:0000256" key="5">
    <source>
        <dbReference type="ARBA" id="ARBA00093465"/>
    </source>
</evidence>
<gene>
    <name evidence="7" type="ORF">ZIOFF_045411</name>
</gene>
<dbReference type="Pfam" id="PF01344">
    <property type="entry name" value="Kelch_1"/>
    <property type="match status" value="1"/>
</dbReference>
<dbReference type="Gene3D" id="1.20.1280.50">
    <property type="match status" value="1"/>
</dbReference>
<dbReference type="Pfam" id="PF25220">
    <property type="entry name" value="Sororin_C"/>
    <property type="match status" value="1"/>
</dbReference>
<dbReference type="GO" id="GO:0005634">
    <property type="term" value="C:nucleus"/>
    <property type="evidence" value="ECO:0007669"/>
    <property type="project" value="UniProtKB-SubCell"/>
</dbReference>
<reference evidence="7 8" key="1">
    <citation type="submission" date="2020-08" db="EMBL/GenBank/DDBJ databases">
        <title>Plant Genome Project.</title>
        <authorList>
            <person name="Zhang R.-G."/>
        </authorList>
    </citation>
    <scope>NUCLEOTIDE SEQUENCE [LARGE SCALE GENOMIC DNA]</scope>
    <source>
        <tissue evidence="7">Rhizome</tissue>
    </source>
</reference>
<keyword evidence="1" id="KW-0132">Cell division</keyword>
<evidence type="ECO:0000256" key="2">
    <source>
        <dbReference type="ARBA" id="ARBA00022776"/>
    </source>
</evidence>
<dbReference type="InterPro" id="IPR001810">
    <property type="entry name" value="F-box_dom"/>
</dbReference>
<dbReference type="AlphaFoldDB" id="A0A8J5FX78"/>
<sequence length="347" mass="39868">MKRSRARRTMTMKAELIPGLPDCLALECLLRLPFHAILDARAVCKRWKHELDSPSFYRIRRTAGLAHRIVSLLLQGKLPHTVGNLHLALYEPDTGVCTMRQLAPNRPNSHAALAGRGLAMGRDAAVVGRELVVFGGWDVLENRRSGEVHIYDLHTGAWRPGTPNPAPERLFCWFVLNRQKVLVIGGRDAEGKKLQSALVYNVAADTWIEMLDFEEQKCQDDDSFCDEFWQSKEEYNSAILCCRKWLLVEDEDDVRICPTGKEIYMSVPEEKKSDSEDKSKERVMVTKSILNRNVLRNLRQRLGLRPDEKQRYDEGPDAEFLEKQRAYFMEVDAFELPVELVKEKDLE</sequence>
<evidence type="ECO:0000313" key="8">
    <source>
        <dbReference type="Proteomes" id="UP000734854"/>
    </source>
</evidence>
<dbReference type="CDD" id="cd22152">
    <property type="entry name" value="F-box_AtAFR-like"/>
    <property type="match status" value="1"/>
</dbReference>
<dbReference type="Pfam" id="PF00646">
    <property type="entry name" value="F-box"/>
    <property type="match status" value="1"/>
</dbReference>
<dbReference type="InterPro" id="IPR057337">
    <property type="entry name" value="Sororin_C"/>
</dbReference>
<dbReference type="GO" id="GO:0080037">
    <property type="term" value="P:negative regulation of cytokinin-activated signaling pathway"/>
    <property type="evidence" value="ECO:0007669"/>
    <property type="project" value="InterPro"/>
</dbReference>
<name>A0A8J5FX78_ZINOF</name>
<dbReference type="PANTHER" id="PTHR46407">
    <property type="entry name" value="OS02G0208700 PROTEIN"/>
    <property type="match status" value="1"/>
</dbReference>
<dbReference type="InterPro" id="IPR036047">
    <property type="entry name" value="F-box-like_dom_sf"/>
</dbReference>
<accession>A0A8J5FX78</accession>
<comment type="caution">
    <text evidence="7">The sequence shown here is derived from an EMBL/GenBank/DDBJ whole genome shotgun (WGS) entry which is preliminary data.</text>
</comment>
<dbReference type="Gene3D" id="2.120.10.80">
    <property type="entry name" value="Kelch-type beta propeller"/>
    <property type="match status" value="1"/>
</dbReference>
<evidence type="ECO:0000256" key="4">
    <source>
        <dbReference type="ARBA" id="ARBA00023306"/>
    </source>
</evidence>
<dbReference type="Proteomes" id="UP000734854">
    <property type="component" value="Unassembled WGS sequence"/>
</dbReference>
<organism evidence="7 8">
    <name type="scientific">Zingiber officinale</name>
    <name type="common">Ginger</name>
    <name type="synonym">Amomum zingiber</name>
    <dbReference type="NCBI Taxonomy" id="94328"/>
    <lineage>
        <taxon>Eukaryota</taxon>
        <taxon>Viridiplantae</taxon>
        <taxon>Streptophyta</taxon>
        <taxon>Embryophyta</taxon>
        <taxon>Tracheophyta</taxon>
        <taxon>Spermatophyta</taxon>
        <taxon>Magnoliopsida</taxon>
        <taxon>Liliopsida</taxon>
        <taxon>Zingiberales</taxon>
        <taxon>Zingiberaceae</taxon>
        <taxon>Zingiber</taxon>
    </lineage>
</organism>
<keyword evidence="2" id="KW-0498">Mitosis</keyword>
<dbReference type="InterPro" id="IPR044595">
    <property type="entry name" value="KMD1-4"/>
</dbReference>
<evidence type="ECO:0000259" key="6">
    <source>
        <dbReference type="SMART" id="SM00256"/>
    </source>
</evidence>
<dbReference type="InterPro" id="IPR006652">
    <property type="entry name" value="Kelch_1"/>
</dbReference>
<keyword evidence="8" id="KW-1185">Reference proteome</keyword>
<dbReference type="EMBL" id="JACMSC010000012">
    <property type="protein sequence ID" value="KAG6497510.1"/>
    <property type="molecule type" value="Genomic_DNA"/>
</dbReference>
<dbReference type="GO" id="GO:2000762">
    <property type="term" value="P:regulation of phenylpropanoid metabolic process"/>
    <property type="evidence" value="ECO:0007669"/>
    <property type="project" value="InterPro"/>
</dbReference>
<evidence type="ECO:0000256" key="1">
    <source>
        <dbReference type="ARBA" id="ARBA00022618"/>
    </source>
</evidence>
<dbReference type="SUPFAM" id="SSF81383">
    <property type="entry name" value="F-box domain"/>
    <property type="match status" value="1"/>
</dbReference>
<keyword evidence="3" id="KW-0539">Nucleus</keyword>
<protein>
    <recommendedName>
        <fullName evidence="6">F-box domain-containing protein</fullName>
    </recommendedName>
</protein>
<evidence type="ECO:0000313" key="7">
    <source>
        <dbReference type="EMBL" id="KAG6497510.1"/>
    </source>
</evidence>
<comment type="similarity">
    <text evidence="5">Belongs to the sororin family.</text>
</comment>